<name>A0ABW0IHF4_9BACT</name>
<dbReference type="Gene3D" id="2.120.10.10">
    <property type="match status" value="1"/>
</dbReference>
<evidence type="ECO:0000313" key="2">
    <source>
        <dbReference type="Proteomes" id="UP001596106"/>
    </source>
</evidence>
<accession>A0ABW0IHF4</accession>
<dbReference type="RefSeq" id="WP_379850484.1">
    <property type="nucleotide sequence ID" value="NZ_JBHSMA010000015.1"/>
</dbReference>
<protein>
    <submittedName>
        <fullName evidence="1">Exo-alpha-sialidase</fullName>
    </submittedName>
</protein>
<reference evidence="2" key="1">
    <citation type="journal article" date="2019" name="Int. J. Syst. Evol. Microbiol.">
        <title>The Global Catalogue of Microorganisms (GCM) 10K type strain sequencing project: providing services to taxonomists for standard genome sequencing and annotation.</title>
        <authorList>
            <consortium name="The Broad Institute Genomics Platform"/>
            <consortium name="The Broad Institute Genome Sequencing Center for Infectious Disease"/>
            <person name="Wu L."/>
            <person name="Ma J."/>
        </authorList>
    </citation>
    <scope>NUCLEOTIDE SEQUENCE [LARGE SCALE GENOMIC DNA]</scope>
    <source>
        <strain evidence="2">CCUG 55250</strain>
    </source>
</reference>
<organism evidence="1 2">
    <name type="scientific">Larkinella bovis</name>
    <dbReference type="NCBI Taxonomy" id="683041"/>
    <lineage>
        <taxon>Bacteria</taxon>
        <taxon>Pseudomonadati</taxon>
        <taxon>Bacteroidota</taxon>
        <taxon>Cytophagia</taxon>
        <taxon>Cytophagales</taxon>
        <taxon>Spirosomataceae</taxon>
        <taxon>Larkinella</taxon>
    </lineage>
</organism>
<sequence length="402" mass="44997">MTPGRFHYFLLSGILFLSSLGDGVGQTPDFSRVPGAIVAHSPASSGLYIGSPSLCVLPNGDYLASHDLFGPKSNEFVQPNSRIYRSSDKGKTWTQISEINGQFWSKLYVHRNGLYFFGTDKHHGNTIIRKSDDGGVTWTNPTDGENGLLLAGEYHCAPVPFLEHNGRLWRAMEDAMGPIRQWGKRYGAFMMSMPLEADPMKAASWTSSNVLRYDSTYLNREFGGWLEGNAVLSPEGEILDILRVDHRKSLDEKAAFVRISPDGKTATFASHSGFVPFPGGSKKFTIRYDPKSKLYWMLTNYIPQEVKQANTGKNPASLRNTQALCSSNDLKTWTLRQIVLQHPEVVKHGFQYVDWLFDGKDIIVLSRTAYDDGLGGAHNNHDANFLTFHRIKKFRKKPVASL</sequence>
<proteinExistence type="predicted"/>
<dbReference type="EMBL" id="JBHSMA010000015">
    <property type="protein sequence ID" value="MFC5412704.1"/>
    <property type="molecule type" value="Genomic_DNA"/>
</dbReference>
<dbReference type="CDD" id="cd15482">
    <property type="entry name" value="Sialidase_non-viral"/>
    <property type="match status" value="1"/>
</dbReference>
<comment type="caution">
    <text evidence="1">The sequence shown here is derived from an EMBL/GenBank/DDBJ whole genome shotgun (WGS) entry which is preliminary data.</text>
</comment>
<keyword evidence="2" id="KW-1185">Reference proteome</keyword>
<dbReference type="Proteomes" id="UP001596106">
    <property type="component" value="Unassembled WGS sequence"/>
</dbReference>
<dbReference type="SUPFAM" id="SSF50939">
    <property type="entry name" value="Sialidases"/>
    <property type="match status" value="1"/>
</dbReference>
<gene>
    <name evidence="1" type="ORF">ACFPMF_25495</name>
</gene>
<dbReference type="InterPro" id="IPR036278">
    <property type="entry name" value="Sialidase_sf"/>
</dbReference>
<evidence type="ECO:0000313" key="1">
    <source>
        <dbReference type="EMBL" id="MFC5412704.1"/>
    </source>
</evidence>